<dbReference type="STRING" id="40578.Xbed_03257"/>
<sequence>MFKIIITTTNQRTGKVKKATVRYKYKTLRGAEKAAKGIRSSCMPDDESLNVEIVRIYERRTPISLSQAMHNTKLATSLFYVILEKAKDECSIDLNNLIALACDINQGVYHALQAAVYEE</sequence>
<dbReference type="EMBL" id="MUBK01000033">
    <property type="protein sequence ID" value="OTA17745.1"/>
    <property type="molecule type" value="Genomic_DNA"/>
</dbReference>
<accession>A0A1Y2SG58</accession>
<keyword evidence="2" id="KW-1185">Reference proteome</keyword>
<reference evidence="1 2" key="1">
    <citation type="submission" date="2017-01" db="EMBL/GenBank/DDBJ databases">
        <title>Deconstructing symbiosis and pathogenesis requirements using a combined genomic-metabolomic approach.</title>
        <authorList>
            <person name="Tobias N.J."/>
            <person name="Wolff H."/>
            <person name="Djahanschiri B."/>
            <person name="Ebersberger I."/>
            <person name="Bode H.B."/>
        </authorList>
    </citation>
    <scope>NUCLEOTIDE SEQUENCE [LARGE SCALE GENOMIC DNA]</scope>
    <source>
        <strain evidence="1 2">DSM 4764</strain>
    </source>
</reference>
<evidence type="ECO:0000313" key="1">
    <source>
        <dbReference type="EMBL" id="OTA17745.1"/>
    </source>
</evidence>
<dbReference type="OrthoDB" id="6434572at2"/>
<protein>
    <submittedName>
        <fullName evidence="1">Uncharacterized protein</fullName>
    </submittedName>
</protein>
<name>A0A1Y2SG58_9GAMM</name>
<evidence type="ECO:0000313" key="2">
    <source>
        <dbReference type="Proteomes" id="UP000194204"/>
    </source>
</evidence>
<organism evidence="1 2">
    <name type="scientific">Xenorhabdus beddingii</name>
    <dbReference type="NCBI Taxonomy" id="40578"/>
    <lineage>
        <taxon>Bacteria</taxon>
        <taxon>Pseudomonadati</taxon>
        <taxon>Pseudomonadota</taxon>
        <taxon>Gammaproteobacteria</taxon>
        <taxon>Enterobacterales</taxon>
        <taxon>Morganellaceae</taxon>
        <taxon>Xenorhabdus</taxon>
    </lineage>
</organism>
<dbReference type="AlphaFoldDB" id="A0A1Y2SG58"/>
<proteinExistence type="predicted"/>
<dbReference type="Proteomes" id="UP000194204">
    <property type="component" value="Unassembled WGS sequence"/>
</dbReference>
<gene>
    <name evidence="1" type="ORF">Xbed_03257</name>
</gene>
<dbReference type="RefSeq" id="WP_086113918.1">
    <property type="nucleotide sequence ID" value="NZ_CAWNHF010000138.1"/>
</dbReference>
<comment type="caution">
    <text evidence="1">The sequence shown here is derived from an EMBL/GenBank/DDBJ whole genome shotgun (WGS) entry which is preliminary data.</text>
</comment>